<dbReference type="AlphaFoldDB" id="A0AA47A8K9"/>
<dbReference type="RefSeq" id="WP_229581833.1">
    <property type="nucleotide sequence ID" value="NZ_CP083974.1"/>
</dbReference>
<feature type="transmembrane region" description="Helical" evidence="1">
    <location>
        <begin position="139"/>
        <end position="159"/>
    </location>
</feature>
<proteinExistence type="predicted"/>
<keyword evidence="1" id="KW-1133">Transmembrane helix</keyword>
<reference evidence="2 3" key="1">
    <citation type="journal article" date="2021" name="Front. Microbiol.">
        <title>Bacterial Transformation of Aromatic Monomers in Softwood Black Liquor.</title>
        <authorList>
            <person name="Navas L.E."/>
            <person name="Dexter G."/>
            <person name="Liu J."/>
            <person name="Levy-Booth D."/>
            <person name="Cho M."/>
            <person name="Jang S.K."/>
            <person name="Mansfield S.D."/>
            <person name="Renneckar S."/>
            <person name="Mohn W.W."/>
            <person name="Eltis L.D."/>
        </authorList>
    </citation>
    <scope>NUCLEOTIDE SEQUENCE [LARGE SCALE GENOMIC DNA]</scope>
    <source>
        <strain evidence="2 3">GD02</strain>
    </source>
</reference>
<keyword evidence="1" id="KW-0472">Membrane</keyword>
<dbReference type="EMBL" id="CP083974">
    <property type="protein sequence ID" value="UZF46614.1"/>
    <property type="molecule type" value="Genomic_DNA"/>
</dbReference>
<dbReference type="Proteomes" id="UP001162740">
    <property type="component" value="Chromosome"/>
</dbReference>
<evidence type="ECO:0000313" key="3">
    <source>
        <dbReference type="Proteomes" id="UP001162740"/>
    </source>
</evidence>
<sequence>MSDDAIRSKTAYPTHMWVGLLAGIVAPTTLLTGLCYYFGFVSARAYFAYFGLDTGAFGFTTADYVLRSVSVLYPALVSFLAVACVAFWVRTYGLRLVRRGRQRRVVRHAGWSAIGVGVLLAVLSVSAVMVPWFSPVRSATLVPILLAVGAVLIIVGVGIRSALGTDGVSTVSAAERSTWLFAGIALVLALFWCTNIFATEYGRGQAQNVASELWDKETVVILDTADRLYAPANLVHETVLDPSSEERFGYRYQCLRTLLVGQHYWVLLPARWTTQYGYVLVLPVDEYSRISMTRLEGIDKTDAANWDAEWTCPEVAPF</sequence>
<protein>
    <submittedName>
        <fullName evidence="2">Uncharacterized protein</fullName>
    </submittedName>
</protein>
<feature type="transmembrane region" description="Helical" evidence="1">
    <location>
        <begin position="110"/>
        <end position="133"/>
    </location>
</feature>
<name>A0AA47A8K9_RHORH</name>
<feature type="transmembrane region" description="Helical" evidence="1">
    <location>
        <begin position="179"/>
        <end position="198"/>
    </location>
</feature>
<accession>A0AA47A8K9</accession>
<keyword evidence="1" id="KW-0812">Transmembrane</keyword>
<evidence type="ECO:0000313" key="2">
    <source>
        <dbReference type="EMBL" id="UZF46614.1"/>
    </source>
</evidence>
<feature type="transmembrane region" description="Helical" evidence="1">
    <location>
        <begin position="71"/>
        <end position="89"/>
    </location>
</feature>
<organism evidence="2 3">
    <name type="scientific">Rhodococcus rhodochrous</name>
    <dbReference type="NCBI Taxonomy" id="1829"/>
    <lineage>
        <taxon>Bacteria</taxon>
        <taxon>Bacillati</taxon>
        <taxon>Actinomycetota</taxon>
        <taxon>Actinomycetes</taxon>
        <taxon>Mycobacteriales</taxon>
        <taxon>Nocardiaceae</taxon>
        <taxon>Rhodococcus</taxon>
    </lineage>
</organism>
<evidence type="ECO:0000256" key="1">
    <source>
        <dbReference type="SAM" id="Phobius"/>
    </source>
</evidence>
<feature type="transmembrane region" description="Helical" evidence="1">
    <location>
        <begin position="16"/>
        <end position="39"/>
    </location>
</feature>
<gene>
    <name evidence="2" type="ORF">KUM34_008075</name>
</gene>